<dbReference type="EMBL" id="CAVP010061268">
    <property type="protein sequence ID" value="CDL96708.1"/>
    <property type="molecule type" value="Genomic_DNA"/>
</dbReference>
<dbReference type="AlphaFoldDB" id="W6NHC0"/>
<evidence type="ECO:0000313" key="1">
    <source>
        <dbReference type="EMBL" id="CDL96708.1"/>
    </source>
</evidence>
<accession>W6NHC0</accession>
<proteinExistence type="predicted"/>
<organism evidence="1">
    <name type="scientific">Haemonchus contortus</name>
    <name type="common">Barber pole worm</name>
    <dbReference type="NCBI Taxonomy" id="6289"/>
    <lineage>
        <taxon>Eukaryota</taxon>
        <taxon>Metazoa</taxon>
        <taxon>Ecdysozoa</taxon>
        <taxon>Nematoda</taxon>
        <taxon>Chromadorea</taxon>
        <taxon>Rhabditida</taxon>
        <taxon>Rhabditina</taxon>
        <taxon>Rhabditomorpha</taxon>
        <taxon>Strongyloidea</taxon>
        <taxon>Trichostrongylidae</taxon>
        <taxon>Haemonchus</taxon>
    </lineage>
</organism>
<gene>
    <name evidence="1" type="ORF">HCOI_00320400</name>
</gene>
<comment type="caution">
    <text evidence="1">The sequence shown here is derived from an EMBL/GenBank/DDBJ whole genome shotgun (WGS) entry which is preliminary data.</text>
</comment>
<reference evidence="1" key="2">
    <citation type="submission" date="2013-05" db="EMBL/GenBank/DDBJ databases">
        <title>The genome and transcriptome of Haemonchus contortus: a key model parasite for drug and vaccine discovery.</title>
        <authorList>
            <person name="Laing R."/>
            <person name="Kikuchi T."/>
            <person name="Martinelli A."/>
            <person name="Tsai I.J."/>
            <person name="Beech R.N."/>
            <person name="Redman E."/>
            <person name="Holroyd N."/>
            <person name="Bartley D.J."/>
            <person name="Beasley H."/>
            <person name="Britton C."/>
            <person name="Curran D."/>
            <person name="Devaney E."/>
            <person name="Gilabert A."/>
            <person name="Jackson F."/>
            <person name="Hunt M."/>
            <person name="Johnston S."/>
            <person name="Kryukov I."/>
            <person name="Li K."/>
            <person name="Morrison A.A."/>
            <person name="Reid A.J."/>
            <person name="Sargison N."/>
            <person name="Saunders G."/>
            <person name="Wasmuth J.D."/>
            <person name="Wolstenholme A."/>
            <person name="Berriman M."/>
            <person name="Gilleard J.S."/>
            <person name="Cotton J.A."/>
        </authorList>
    </citation>
    <scope>NUCLEOTIDE SEQUENCE [LARGE SCALE GENOMIC DNA]</scope>
    <source>
        <strain evidence="1">ISE/inbred ISE</strain>
    </source>
</reference>
<name>W6NHC0_HAECO</name>
<sequence length="104" mass="11880">MSHRKAWRISCQVVDDSANNQPFAPIQHQATRTQQSSNFSQLPADAANQIWRRIGADFGAESLHGVPSFYNPFNHQASPYMSMMTTPYRFQSALPYYTPMTSYM</sequence>
<protein>
    <submittedName>
        <fullName evidence="1">Uncharacterized protein</fullName>
    </submittedName>
</protein>
<reference evidence="1" key="1">
    <citation type="submission" date="2013-03" db="EMBL/GenBank/DDBJ databases">
        <authorList>
            <person name="Aslett M."/>
        </authorList>
    </citation>
    <scope>NUCLEOTIDE SEQUENCE [LARGE SCALE GENOMIC DNA]</scope>
    <source>
        <strain evidence="1">ISE/inbred ISE</strain>
    </source>
</reference>